<organism evidence="2 3">
    <name type="scientific">Coniella lustricola</name>
    <dbReference type="NCBI Taxonomy" id="2025994"/>
    <lineage>
        <taxon>Eukaryota</taxon>
        <taxon>Fungi</taxon>
        <taxon>Dikarya</taxon>
        <taxon>Ascomycota</taxon>
        <taxon>Pezizomycotina</taxon>
        <taxon>Sordariomycetes</taxon>
        <taxon>Sordariomycetidae</taxon>
        <taxon>Diaporthales</taxon>
        <taxon>Schizoparmaceae</taxon>
        <taxon>Coniella</taxon>
    </lineage>
</organism>
<accession>A0A2T2ZTX0</accession>
<dbReference type="Proteomes" id="UP000241462">
    <property type="component" value="Unassembled WGS sequence"/>
</dbReference>
<dbReference type="InParanoid" id="A0A2T2ZTX0"/>
<evidence type="ECO:0008006" key="4">
    <source>
        <dbReference type="Google" id="ProtNLM"/>
    </source>
</evidence>
<keyword evidence="1" id="KW-0732">Signal</keyword>
<feature type="chain" id="PRO_5015703389" description="Secreted protein" evidence="1">
    <location>
        <begin position="20"/>
        <end position="119"/>
    </location>
</feature>
<keyword evidence="3" id="KW-1185">Reference proteome</keyword>
<sequence>MWLWLAQGLSASLVWLLPAAELRDLVRAPSQQPACACLLCWSTSHHQRHSSVRDPKNTVGANIPRKPIASSLDIWPQPHGGGPLVHPSTTGLLVVSALPATRTHDSWLGKRPRPCCRGG</sequence>
<dbReference type="EMBL" id="KZ678704">
    <property type="protein sequence ID" value="PSR76532.1"/>
    <property type="molecule type" value="Genomic_DNA"/>
</dbReference>
<reference evidence="2 3" key="1">
    <citation type="journal article" date="2018" name="Mycol. Prog.">
        <title>Coniella lustricola, a new species from submerged detritus.</title>
        <authorList>
            <person name="Raudabaugh D.B."/>
            <person name="Iturriaga T."/>
            <person name="Carver A."/>
            <person name="Mondo S."/>
            <person name="Pangilinan J."/>
            <person name="Lipzen A."/>
            <person name="He G."/>
            <person name="Amirebrahimi M."/>
            <person name="Grigoriev I.V."/>
            <person name="Miller A.N."/>
        </authorList>
    </citation>
    <scope>NUCLEOTIDE SEQUENCE [LARGE SCALE GENOMIC DNA]</scope>
    <source>
        <strain evidence="2 3">B22-T-1</strain>
    </source>
</reference>
<protein>
    <recommendedName>
        <fullName evidence="4">Secreted protein</fullName>
    </recommendedName>
</protein>
<feature type="signal peptide" evidence="1">
    <location>
        <begin position="1"/>
        <end position="19"/>
    </location>
</feature>
<proteinExistence type="predicted"/>
<gene>
    <name evidence="2" type="ORF">BD289DRAFT_172540</name>
</gene>
<evidence type="ECO:0000256" key="1">
    <source>
        <dbReference type="SAM" id="SignalP"/>
    </source>
</evidence>
<evidence type="ECO:0000313" key="3">
    <source>
        <dbReference type="Proteomes" id="UP000241462"/>
    </source>
</evidence>
<evidence type="ECO:0000313" key="2">
    <source>
        <dbReference type="EMBL" id="PSR76532.1"/>
    </source>
</evidence>
<name>A0A2T2ZTX0_9PEZI</name>
<dbReference type="AlphaFoldDB" id="A0A2T2ZTX0"/>